<dbReference type="InterPro" id="IPR057574">
    <property type="entry name" value="nSTAND_NTPase5_dom"/>
</dbReference>
<dbReference type="InterPro" id="IPR011990">
    <property type="entry name" value="TPR-like_helical_dom_sf"/>
</dbReference>
<dbReference type="Gene3D" id="2.40.50.140">
    <property type="entry name" value="Nucleic acid-binding proteins"/>
    <property type="match status" value="1"/>
</dbReference>
<comment type="caution">
    <text evidence="2">The sequence shown here is derived from an EMBL/GenBank/DDBJ whole genome shotgun (WGS) entry which is preliminary data.</text>
</comment>
<organism evidence="2 3">
    <name type="scientific">Jannaschia aquimarina</name>
    <dbReference type="NCBI Taxonomy" id="935700"/>
    <lineage>
        <taxon>Bacteria</taxon>
        <taxon>Pseudomonadati</taxon>
        <taxon>Pseudomonadota</taxon>
        <taxon>Alphaproteobacteria</taxon>
        <taxon>Rhodobacterales</taxon>
        <taxon>Roseobacteraceae</taxon>
        <taxon>Jannaschia</taxon>
    </lineage>
</organism>
<dbReference type="AlphaFoldDB" id="A0A0D1EAI4"/>
<dbReference type="Gene3D" id="1.25.40.10">
    <property type="entry name" value="Tetratricopeptide repeat domain"/>
    <property type="match status" value="1"/>
</dbReference>
<protein>
    <recommendedName>
        <fullName evidence="1">Novel STAND NTPase 5 domain-containing protein</fullName>
    </recommendedName>
</protein>
<name>A0A0D1EAI4_9RHOB</name>
<reference evidence="2 3" key="1">
    <citation type="submission" date="2015-02" db="EMBL/GenBank/DDBJ databases">
        <title>Genome Sequence of Jannaschia aquimarina DSM28248, a member of the Roseobacter clade.</title>
        <authorList>
            <person name="Voget S."/>
            <person name="Daniel R."/>
        </authorList>
    </citation>
    <scope>NUCLEOTIDE SEQUENCE [LARGE SCALE GENOMIC DNA]</scope>
    <source>
        <strain evidence="2 3">GSW-M26</strain>
    </source>
</reference>
<dbReference type="Pfam" id="PF14559">
    <property type="entry name" value="TPR_19"/>
    <property type="match status" value="1"/>
</dbReference>
<dbReference type="PATRIC" id="fig|935700.4.peg.3679"/>
<dbReference type="SUPFAM" id="SSF48452">
    <property type="entry name" value="TPR-like"/>
    <property type="match status" value="1"/>
</dbReference>
<evidence type="ECO:0000313" key="2">
    <source>
        <dbReference type="EMBL" id="KIT14709.1"/>
    </source>
</evidence>
<dbReference type="EMBL" id="JYFE01000067">
    <property type="protein sequence ID" value="KIT14709.1"/>
    <property type="molecule type" value="Genomic_DNA"/>
</dbReference>
<evidence type="ECO:0000313" key="3">
    <source>
        <dbReference type="Proteomes" id="UP000032232"/>
    </source>
</evidence>
<keyword evidence="3" id="KW-1185">Reference proteome</keyword>
<evidence type="ECO:0000259" key="1">
    <source>
        <dbReference type="Pfam" id="PF25199"/>
    </source>
</evidence>
<dbReference type="STRING" id="935700.jaqu_35710"/>
<proteinExistence type="predicted"/>
<feature type="domain" description="Novel STAND NTPase 5" evidence="1">
    <location>
        <begin position="303"/>
        <end position="443"/>
    </location>
</feature>
<dbReference type="SUPFAM" id="SSF50249">
    <property type="entry name" value="Nucleic acid-binding proteins"/>
    <property type="match status" value="1"/>
</dbReference>
<dbReference type="Pfam" id="PF25199">
    <property type="entry name" value="nSTAND_NTPase5"/>
    <property type="match status" value="1"/>
</dbReference>
<accession>A0A0D1EAI4</accession>
<gene>
    <name evidence="2" type="ORF">jaqu_35710</name>
</gene>
<dbReference type="Proteomes" id="UP000032232">
    <property type="component" value="Unassembled WGS sequence"/>
</dbReference>
<sequence>MILLLGSGASLGSLDAKKRKIPTARQLASDIAEKFLNERFKSRDLMRVSELALSQAGENQFNQWLRDYFEPFEPTSAHLLLPKFRWRLVATTNYDLLVEKAYQRTNDALQSLVPRVKDNQPIDTMLRQHSFPLEYVKLHGCVEHVHDADILLVLTPNTYNNHEANRQNLYSRIEELGREYPMVFCGHSLDDLHIRRLVENSTSNARPMYYLVSPEFEPEEITMWATRRVTAIPARFDQFLASLFDALPPLLRVPPRTEQVVEQPYRKYFRVSERESDETAHAFQDEFTHLFSGMPTESVKAERFYSGYDQSWGAIQAGFDVQRRASMLLLEFAASADDTESQLAVISGAAGFGKSIALRRAAFELATSFNEFVIWMNDDSKLKLNVLKELNDLIGRRIFAFVDRAALNAEKIEEILAAVRANNIPLTLVTAERRNEWSMFCQRLEKYAPTYFEVGKLSPREVSELLEKLEHFGCLGALSTLSAEERFKTVTEKLDRQLLVTLHEITRGKPFADIVFDEFDRVEPEEAQQLYLDICTLHRFDVPVRAGAISRISQISFRDFEVELFEPLRDLVLTSQNSITGDWEYRTRHALVSEILFNRVCVTDEARRDQLVRLIDGLDCSFRSDEVALSQLARGRTLAETFEEVHLGREVFEVARVRNPRRAFLWQQNAVYEYSHASGDLALAEQHSQTALAMEPENPSLRHTHSTVLRRRSLTAESEFAKRSLRTQARKELDKIRDQSNPYVLSGRAKLRVDDLADILAKADTARNSGYDEELGEAIEAAELALHRAFNMYPEDPEFLEAKAKMKSLLGEVSQSTALLKRAFAKSTKGTGIARRLARRLIEDGELQEARQILETATERDPTDRSLFLILADIRFIESGDFFDANGVALLSRSCVNGDREHHSRFVMACHKFVCKDFVQAYSLFADIEQRAPSDFYPTLSRIERRWMAPRLSCWSGRVKKMLGGYLFLNVRDCPKDIFAPVKLSEDDEWDRLQVGTEVEFDLDFSRKGPLATGLKALQ</sequence>
<dbReference type="Pfam" id="PF13289">
    <property type="entry name" value="SIR2_2"/>
    <property type="match status" value="1"/>
</dbReference>
<dbReference type="InterPro" id="IPR012340">
    <property type="entry name" value="NA-bd_OB-fold"/>
</dbReference>